<evidence type="ECO:0000313" key="7">
    <source>
        <dbReference type="Proteomes" id="UP001152888"/>
    </source>
</evidence>
<name>A0A9P0PTK2_ACAOB</name>
<keyword evidence="4 5" id="KW-0472">Membrane</keyword>
<dbReference type="OrthoDB" id="438211at2759"/>
<comment type="caution">
    <text evidence="6">The sequence shown here is derived from an EMBL/GenBank/DDBJ whole genome shotgun (WGS) entry which is preliminary data.</text>
</comment>
<dbReference type="InterPro" id="IPR018499">
    <property type="entry name" value="Tetraspanin/Peripherin"/>
</dbReference>
<dbReference type="CDD" id="cd03127">
    <property type="entry name" value="tetraspanin_LEL"/>
    <property type="match status" value="1"/>
</dbReference>
<evidence type="ECO:0008006" key="8">
    <source>
        <dbReference type="Google" id="ProtNLM"/>
    </source>
</evidence>
<dbReference type="PANTHER" id="PTHR19282">
    <property type="entry name" value="TETRASPANIN"/>
    <property type="match status" value="1"/>
</dbReference>
<evidence type="ECO:0000256" key="5">
    <source>
        <dbReference type="SAM" id="Phobius"/>
    </source>
</evidence>
<feature type="transmembrane region" description="Helical" evidence="5">
    <location>
        <begin position="90"/>
        <end position="114"/>
    </location>
</feature>
<organism evidence="6 7">
    <name type="scientific">Acanthoscelides obtectus</name>
    <name type="common">Bean weevil</name>
    <name type="synonym">Bruchus obtectus</name>
    <dbReference type="NCBI Taxonomy" id="200917"/>
    <lineage>
        <taxon>Eukaryota</taxon>
        <taxon>Metazoa</taxon>
        <taxon>Ecdysozoa</taxon>
        <taxon>Arthropoda</taxon>
        <taxon>Hexapoda</taxon>
        <taxon>Insecta</taxon>
        <taxon>Pterygota</taxon>
        <taxon>Neoptera</taxon>
        <taxon>Endopterygota</taxon>
        <taxon>Coleoptera</taxon>
        <taxon>Polyphaga</taxon>
        <taxon>Cucujiformia</taxon>
        <taxon>Chrysomeloidea</taxon>
        <taxon>Chrysomelidae</taxon>
        <taxon>Bruchinae</taxon>
        <taxon>Bruchini</taxon>
        <taxon>Acanthoscelides</taxon>
    </lineage>
</organism>
<evidence type="ECO:0000256" key="4">
    <source>
        <dbReference type="ARBA" id="ARBA00023136"/>
    </source>
</evidence>
<keyword evidence="3 5" id="KW-1133">Transmembrane helix</keyword>
<evidence type="ECO:0000256" key="2">
    <source>
        <dbReference type="ARBA" id="ARBA00022692"/>
    </source>
</evidence>
<dbReference type="InterPro" id="IPR008952">
    <property type="entry name" value="Tetraspanin_EC2_sf"/>
</dbReference>
<dbReference type="PANTHER" id="PTHR19282:SF527">
    <property type="entry name" value="TETRASPANIN"/>
    <property type="match status" value="1"/>
</dbReference>
<dbReference type="Gene3D" id="1.10.1450.10">
    <property type="entry name" value="Tetraspanin"/>
    <property type="match status" value="1"/>
</dbReference>
<proteinExistence type="predicted"/>
<evidence type="ECO:0000256" key="1">
    <source>
        <dbReference type="ARBA" id="ARBA00004141"/>
    </source>
</evidence>
<dbReference type="Pfam" id="PF00335">
    <property type="entry name" value="Tetraspanin"/>
    <property type="match status" value="1"/>
</dbReference>
<dbReference type="Proteomes" id="UP001152888">
    <property type="component" value="Unassembled WGS sequence"/>
</dbReference>
<protein>
    <recommendedName>
        <fullName evidence="8">Tetraspanin</fullName>
    </recommendedName>
</protein>
<gene>
    <name evidence="6" type="ORF">ACAOBT_LOCUS21420</name>
</gene>
<dbReference type="PRINTS" id="PR00259">
    <property type="entry name" value="TMFOUR"/>
</dbReference>
<comment type="subcellular location">
    <subcellularLocation>
        <location evidence="1">Membrane</location>
        <topology evidence="1">Multi-pass membrane protein</topology>
    </subcellularLocation>
</comment>
<evidence type="ECO:0000256" key="3">
    <source>
        <dbReference type="ARBA" id="ARBA00022989"/>
    </source>
</evidence>
<dbReference type="GO" id="GO:0005886">
    <property type="term" value="C:plasma membrane"/>
    <property type="evidence" value="ECO:0007669"/>
    <property type="project" value="TreeGrafter"/>
</dbReference>
<keyword evidence="7" id="KW-1185">Reference proteome</keyword>
<feature type="transmembrane region" description="Helical" evidence="5">
    <location>
        <begin position="55"/>
        <end position="83"/>
    </location>
</feature>
<evidence type="ECO:0000313" key="6">
    <source>
        <dbReference type="EMBL" id="CAH1993257.1"/>
    </source>
</evidence>
<dbReference type="SUPFAM" id="SSF48652">
    <property type="entry name" value="Tetraspanin"/>
    <property type="match status" value="1"/>
</dbReference>
<reference evidence="6" key="1">
    <citation type="submission" date="2022-03" db="EMBL/GenBank/DDBJ databases">
        <authorList>
            <person name="Sayadi A."/>
        </authorList>
    </citation>
    <scope>NUCLEOTIDE SEQUENCE</scope>
</reference>
<dbReference type="AlphaFoldDB" id="A0A9P0PTK2"/>
<sequence length="268" mass="30220">MERVLNRKNHRYGAFIKYSLFGINALSLISGFIVLVLGVWTIASRLYFNVLLGTNLYAGAALILTITAVFVIVITFLGCLGVIKEVRCMLVIYFTVVFILFVTMIVGSILAFVFRSKVITTIRLGMESSLRDYGNIKYITEAWDETQTRLKCCGVYGYRDWQSKIPESCCKLTSLGQRLQCQALGENNNHFTIFTEGCLEVTKEFVRDQAIVIGSSGIVVSIIMVSICQRQVVALQNKLVLNARLRKIAFLKGGFSIFNINRFVQNRF</sequence>
<feature type="transmembrane region" description="Helical" evidence="5">
    <location>
        <begin position="21"/>
        <end position="43"/>
    </location>
</feature>
<keyword evidence="2 5" id="KW-0812">Transmembrane</keyword>
<dbReference type="EMBL" id="CAKOFQ010007168">
    <property type="protein sequence ID" value="CAH1993257.1"/>
    <property type="molecule type" value="Genomic_DNA"/>
</dbReference>
<accession>A0A9P0PTK2</accession>